<reference evidence="1" key="1">
    <citation type="journal article" date="2015" name="Nature">
        <title>Complex archaea that bridge the gap between prokaryotes and eukaryotes.</title>
        <authorList>
            <person name="Spang A."/>
            <person name="Saw J.H."/>
            <person name="Jorgensen S.L."/>
            <person name="Zaremba-Niedzwiedzka K."/>
            <person name="Martijn J."/>
            <person name="Lind A.E."/>
            <person name="van Eijk R."/>
            <person name="Schleper C."/>
            <person name="Guy L."/>
            <person name="Ettema T.J."/>
        </authorList>
    </citation>
    <scope>NUCLEOTIDE SEQUENCE</scope>
</reference>
<protein>
    <submittedName>
        <fullName evidence="1">Uncharacterized protein</fullName>
    </submittedName>
</protein>
<sequence length="107" mass="11679">MTYSGGGDVKNGTHTHDLCHECRKSGAENARLQAALAELKQVGNEHYNNRIAVLETEYDRAEALAERRGAALEHIKGYPCPVCLPEQPDELCPYRAAIAATPEGESE</sequence>
<organism evidence="1">
    <name type="scientific">marine sediment metagenome</name>
    <dbReference type="NCBI Taxonomy" id="412755"/>
    <lineage>
        <taxon>unclassified sequences</taxon>
        <taxon>metagenomes</taxon>
        <taxon>ecological metagenomes</taxon>
    </lineage>
</organism>
<comment type="caution">
    <text evidence="1">The sequence shown here is derived from an EMBL/GenBank/DDBJ whole genome shotgun (WGS) entry which is preliminary data.</text>
</comment>
<dbReference type="EMBL" id="LAZR01031794">
    <property type="protein sequence ID" value="KKL52718.1"/>
    <property type="molecule type" value="Genomic_DNA"/>
</dbReference>
<name>A0A0F9CTG1_9ZZZZ</name>
<gene>
    <name evidence="1" type="ORF">LCGC14_2282650</name>
</gene>
<accession>A0A0F9CTG1</accession>
<dbReference type="AlphaFoldDB" id="A0A0F9CTG1"/>
<proteinExistence type="predicted"/>
<evidence type="ECO:0000313" key="1">
    <source>
        <dbReference type="EMBL" id="KKL52718.1"/>
    </source>
</evidence>